<keyword evidence="2" id="KW-0378">Hydrolase</keyword>
<feature type="domain" description="AB hydrolase-1" evidence="1">
    <location>
        <begin position="15"/>
        <end position="243"/>
    </location>
</feature>
<dbReference type="Pfam" id="PF12697">
    <property type="entry name" value="Abhydrolase_6"/>
    <property type="match status" value="1"/>
</dbReference>
<gene>
    <name evidence="2" type="ORF">JW613_17000</name>
</gene>
<dbReference type="SUPFAM" id="SSF53474">
    <property type="entry name" value="alpha/beta-Hydrolases"/>
    <property type="match status" value="1"/>
</dbReference>
<organism evidence="2 3">
    <name type="scientific">Streptomyces smyrnaeus</name>
    <dbReference type="NCBI Taxonomy" id="1387713"/>
    <lineage>
        <taxon>Bacteria</taxon>
        <taxon>Bacillati</taxon>
        <taxon>Actinomycetota</taxon>
        <taxon>Actinomycetes</taxon>
        <taxon>Kitasatosporales</taxon>
        <taxon>Streptomycetaceae</taxon>
        <taxon>Streptomyces</taxon>
    </lineage>
</organism>
<evidence type="ECO:0000313" key="3">
    <source>
        <dbReference type="Proteomes" id="UP000721954"/>
    </source>
</evidence>
<dbReference type="Gene3D" id="3.40.50.1820">
    <property type="entry name" value="alpha/beta hydrolase"/>
    <property type="match status" value="1"/>
</dbReference>
<dbReference type="InterPro" id="IPR050228">
    <property type="entry name" value="Carboxylesterase_BioH"/>
</dbReference>
<reference evidence="2 3" key="1">
    <citation type="submission" date="2021-02" db="EMBL/GenBank/DDBJ databases">
        <title>Streptomyces spirodelae sp. nov., isolated from duckweed.</title>
        <authorList>
            <person name="Saimee Y."/>
            <person name="Duangmal K."/>
        </authorList>
    </citation>
    <scope>NUCLEOTIDE SEQUENCE [LARGE SCALE GENOMIC DNA]</scope>
    <source>
        <strain evidence="2 3">DSM 42105</strain>
    </source>
</reference>
<sequence>MSIASRVIGTGRHRVIVAHDWFVPTRTWGTFLDCLDGTEFTYALLDARGYGRRRDVAGEYSMEELAGDLISLADQLGWRQFSLVGHSMGAKAAQRAMADAPDRVHRLAAVAPTPAGSAPITAGQWEMFTAAANSPKARRELLDFATGNRAAGAWLDRMVRASVEGSTPTAFAAYARSFVRSDFTDDVTGAPTPVKAITGQYDQAIPTAAIEEAWPRWYPNLQLEELANAGHYPMHETPVALAASIESFLRAGR</sequence>
<name>A0ABS3XX51_9ACTN</name>
<evidence type="ECO:0000313" key="2">
    <source>
        <dbReference type="EMBL" id="MBO8199979.1"/>
    </source>
</evidence>
<comment type="caution">
    <text evidence="2">The sequence shown here is derived from an EMBL/GenBank/DDBJ whole genome shotgun (WGS) entry which is preliminary data.</text>
</comment>
<dbReference type="InterPro" id="IPR029058">
    <property type="entry name" value="AB_hydrolase_fold"/>
</dbReference>
<dbReference type="GeneID" id="96260309"/>
<dbReference type="InterPro" id="IPR000073">
    <property type="entry name" value="AB_hydrolase_1"/>
</dbReference>
<dbReference type="RefSeq" id="WP_209211651.1">
    <property type="nucleotide sequence ID" value="NZ_JAFFZM010000009.1"/>
</dbReference>
<dbReference type="EMBL" id="JAFFZM010000009">
    <property type="protein sequence ID" value="MBO8199979.1"/>
    <property type="molecule type" value="Genomic_DNA"/>
</dbReference>
<accession>A0ABS3XX51</accession>
<dbReference type="PANTHER" id="PTHR43194">
    <property type="entry name" value="HYDROLASE ALPHA/BETA FOLD FAMILY"/>
    <property type="match status" value="1"/>
</dbReference>
<protein>
    <submittedName>
        <fullName evidence="2">Alpha/beta hydrolase</fullName>
    </submittedName>
</protein>
<evidence type="ECO:0000259" key="1">
    <source>
        <dbReference type="Pfam" id="PF12697"/>
    </source>
</evidence>
<keyword evidence="3" id="KW-1185">Reference proteome</keyword>
<dbReference type="PANTHER" id="PTHR43194:SF2">
    <property type="entry name" value="PEROXISOMAL MEMBRANE PROTEIN LPX1"/>
    <property type="match status" value="1"/>
</dbReference>
<proteinExistence type="predicted"/>
<dbReference type="GO" id="GO:0016787">
    <property type="term" value="F:hydrolase activity"/>
    <property type="evidence" value="ECO:0007669"/>
    <property type="project" value="UniProtKB-KW"/>
</dbReference>
<dbReference type="Proteomes" id="UP000721954">
    <property type="component" value="Unassembled WGS sequence"/>
</dbReference>